<dbReference type="GO" id="GO:0004852">
    <property type="term" value="F:uroporphyrinogen-III synthase activity"/>
    <property type="evidence" value="ECO:0007669"/>
    <property type="project" value="InterPro"/>
</dbReference>
<evidence type="ECO:0000313" key="3">
    <source>
        <dbReference type="Proteomes" id="UP000305888"/>
    </source>
</evidence>
<dbReference type="InterPro" id="IPR003754">
    <property type="entry name" value="4pyrrol_synth_uPrphyn_synth"/>
</dbReference>
<name>A0A5B8FGN8_9RHOB</name>
<dbReference type="AlphaFoldDB" id="A0A5B8FGN8"/>
<dbReference type="Gene3D" id="3.40.50.10090">
    <property type="match status" value="2"/>
</dbReference>
<evidence type="ECO:0000259" key="1">
    <source>
        <dbReference type="Pfam" id="PF02602"/>
    </source>
</evidence>
<accession>A0A5B8FGN8</accession>
<dbReference type="InterPro" id="IPR036108">
    <property type="entry name" value="4pyrrol_syn_uPrphyn_synt_sf"/>
</dbReference>
<dbReference type="Pfam" id="PF02602">
    <property type="entry name" value="HEM4"/>
    <property type="match status" value="1"/>
</dbReference>
<dbReference type="Proteomes" id="UP000305888">
    <property type="component" value="Chromosome"/>
</dbReference>
<sequence length="247" mass="24811">MPDSSAELLITRPEPQAAGFAQRVAEAWPGAFRPLLMPLTEIVDEPADISLDGVQALLFTSANGVRAFCALSAARHLPALCVGDATAEAAAAAGFAAESAQGDASALATLAARAALPGGGDYLWPHGRSTAGDIAGALAAEGVGVREAVVYDARPVAGIPASVAARLEEGGLRVATFLSPRAARLFAGLAETALAQGQGWALGATAALCISRAASAPLSGLGFERLCLADRPDAEAVIEGLGQFVGR</sequence>
<gene>
    <name evidence="2" type="ORF">FDP22_06480</name>
</gene>
<dbReference type="EMBL" id="CP040818">
    <property type="protein sequence ID" value="QDL91461.1"/>
    <property type="molecule type" value="Genomic_DNA"/>
</dbReference>
<feature type="domain" description="Tetrapyrrole biosynthesis uroporphyrinogen III synthase" evidence="1">
    <location>
        <begin position="32"/>
        <end position="238"/>
    </location>
</feature>
<dbReference type="SUPFAM" id="SSF69618">
    <property type="entry name" value="HemD-like"/>
    <property type="match status" value="1"/>
</dbReference>
<dbReference type="GO" id="GO:0033014">
    <property type="term" value="P:tetrapyrrole biosynthetic process"/>
    <property type="evidence" value="ECO:0007669"/>
    <property type="project" value="InterPro"/>
</dbReference>
<keyword evidence="3" id="KW-1185">Reference proteome</keyword>
<proteinExistence type="predicted"/>
<dbReference type="OrthoDB" id="7204250at2"/>
<evidence type="ECO:0000313" key="2">
    <source>
        <dbReference type="EMBL" id="QDL91461.1"/>
    </source>
</evidence>
<reference evidence="2 3" key="1">
    <citation type="submission" date="2019-06" db="EMBL/GenBank/DDBJ databases">
        <title>Genome sequence of Rhodobacteraceae bacterium D4M1.</title>
        <authorList>
            <person name="Cao J."/>
        </authorList>
    </citation>
    <scope>NUCLEOTIDE SEQUENCE [LARGE SCALE GENOMIC DNA]</scope>
    <source>
        <strain evidence="2 3">D4M1</strain>
    </source>
</reference>
<dbReference type="CDD" id="cd06578">
    <property type="entry name" value="HemD"/>
    <property type="match status" value="1"/>
</dbReference>
<protein>
    <submittedName>
        <fullName evidence="2">Uroporphyrinogen-III synthase</fullName>
    </submittedName>
</protein>
<dbReference type="RefSeq" id="WP_138577737.1">
    <property type="nucleotide sequence ID" value="NZ_CP040818.1"/>
</dbReference>
<dbReference type="KEGG" id="ppru:FDP22_06480"/>
<organism evidence="2 3">
    <name type="scientific">Paroceanicella profunda</name>
    <dbReference type="NCBI Taxonomy" id="2579971"/>
    <lineage>
        <taxon>Bacteria</taxon>
        <taxon>Pseudomonadati</taxon>
        <taxon>Pseudomonadota</taxon>
        <taxon>Alphaproteobacteria</taxon>
        <taxon>Rhodobacterales</taxon>
        <taxon>Paracoccaceae</taxon>
        <taxon>Paroceanicella</taxon>
    </lineage>
</organism>